<dbReference type="AlphaFoldDB" id="A0ABD3VC34"/>
<feature type="compositionally biased region" description="Polar residues" evidence="1">
    <location>
        <begin position="455"/>
        <end position="466"/>
    </location>
</feature>
<organism evidence="3 4">
    <name type="scientific">Sinanodonta woodiana</name>
    <name type="common">Chinese pond mussel</name>
    <name type="synonym">Anodonta woodiana</name>
    <dbReference type="NCBI Taxonomy" id="1069815"/>
    <lineage>
        <taxon>Eukaryota</taxon>
        <taxon>Metazoa</taxon>
        <taxon>Spiralia</taxon>
        <taxon>Lophotrochozoa</taxon>
        <taxon>Mollusca</taxon>
        <taxon>Bivalvia</taxon>
        <taxon>Autobranchia</taxon>
        <taxon>Heteroconchia</taxon>
        <taxon>Palaeoheterodonta</taxon>
        <taxon>Unionida</taxon>
        <taxon>Unionoidea</taxon>
        <taxon>Unionidae</taxon>
        <taxon>Unioninae</taxon>
        <taxon>Sinanodonta</taxon>
    </lineage>
</organism>
<feature type="compositionally biased region" description="Basic and acidic residues" evidence="1">
    <location>
        <begin position="383"/>
        <end position="419"/>
    </location>
</feature>
<keyword evidence="4" id="KW-1185">Reference proteome</keyword>
<sequence>MATHFLCFQDREQKIVARILKLHSELASSIENSKECPDSSAIGRMRKKLTCINDILMQLKEWHKSEFDELSQDVRTSNKSLDERFRLRTSIQNLRHRQKIVLELFYKQKQLNLALKSTEGRVTNSQDGDNLTSIEISKDSTKLENRNREEALFRAFRSDDADRLQPLHYTDTCMKISKPSKVGNEDASTISGSEFSYKRGKFSRPDFFSTVGTNAQSLTTASNKSLNQFWSGTTNERCTNYRKQDLCHRSKFETSVEPDISLSPQSSAKISSKAVVNVKDKDPISFQQTAGIKRKVPSEILENLFSKRTKNAEKSALDDPAGGKRINGTQQIDKDHSQTKLHISQKEQEDDDDLNYSSPLLISYNQLTKVGQNIPVNRIYATTRDDDKHDNVKGDDKTSEHGVGNDKQDDVKGDDKTSEHGVGNVKQDDVKGDDKPFEHGVGNDKQDVARGDTEFGSTKHNQNDVAFKYGNNSGSYFLVPQRSKMFHSPVFADSSVKNASISPSGTSMSSDVFVVKANELQRRIDKKIELARLCQIQGQRLNLESLGVKDSTMTEILSEKPSAAAGGLQEEEEEDNFNDNSLNSMFKSFDWPELNSSAVQGDTVLPRCKENNLWLSKNSTTLGVMPAPKSGLRKMCPSLKTLISAGKLMPGQDNLTLTSKGMTEIASLTSKGLIEKRDGVVFSTPVQWLSSALGGVKVSRKRAYQEVSYNGQQLFIICQEKNHQIHGSSGFAPKSDSSAKMTISCDGSQAVKSSSSTKYDISVTNSASPSHRKPQHSVILSSSVISTQPQTKSRPLSRPGMIKQANQLRPVDTRAAPQTRGFLSSAIAVQETKIPKSKPAKGKNVNTIVTSAKSRPSMLCTVPSKSLEADTILASQQKSEPQVSGLVDDERRQQKNGINNCSQTYPTILSDTEETDKDNNAAITNASITPVVDETTFSTSRSDSNMTKTSRTEEEFLADLLYQCKVKLIDNRELINDNDLPENFWTTDYAKLKIGQSLWSCVDVWN</sequence>
<feature type="compositionally biased region" description="Polar residues" evidence="1">
    <location>
        <begin position="756"/>
        <end position="769"/>
    </location>
</feature>
<accession>A0ABD3VC34</accession>
<dbReference type="Proteomes" id="UP001634394">
    <property type="component" value="Unassembled WGS sequence"/>
</dbReference>
<feature type="region of interest" description="Disordered" evidence="1">
    <location>
        <begin position="875"/>
        <end position="907"/>
    </location>
</feature>
<gene>
    <name evidence="3" type="ORF">ACJMK2_013098</name>
</gene>
<reference evidence="3 4" key="1">
    <citation type="submission" date="2024-11" db="EMBL/GenBank/DDBJ databases">
        <title>Chromosome-level genome assembly of the freshwater bivalve Anodonta woodiana.</title>
        <authorList>
            <person name="Chen X."/>
        </authorList>
    </citation>
    <scope>NUCLEOTIDE SEQUENCE [LARGE SCALE GENOMIC DNA]</scope>
    <source>
        <strain evidence="3">MN2024</strain>
        <tissue evidence="3">Gills</tissue>
    </source>
</reference>
<name>A0ABD3VC34_SINWO</name>
<feature type="compositionally biased region" description="Polar residues" evidence="1">
    <location>
        <begin position="778"/>
        <end position="794"/>
    </location>
</feature>
<dbReference type="EMBL" id="JBJQND010000013">
    <property type="protein sequence ID" value="KAL3858513.1"/>
    <property type="molecule type" value="Genomic_DNA"/>
</dbReference>
<feature type="region of interest" description="Disordered" evidence="1">
    <location>
        <begin position="381"/>
        <end position="466"/>
    </location>
</feature>
<feature type="compositionally biased region" description="Polar residues" evidence="1">
    <location>
        <begin position="895"/>
        <end position="907"/>
    </location>
</feature>
<dbReference type="Pfam" id="PF18755">
    <property type="entry name" value="RAMA"/>
    <property type="match status" value="1"/>
</dbReference>
<protein>
    <recommendedName>
        <fullName evidence="2">RAMA domain-containing protein</fullName>
    </recommendedName>
</protein>
<evidence type="ECO:0000313" key="3">
    <source>
        <dbReference type="EMBL" id="KAL3858513.1"/>
    </source>
</evidence>
<evidence type="ECO:0000256" key="1">
    <source>
        <dbReference type="SAM" id="MobiDB-lite"/>
    </source>
</evidence>
<evidence type="ECO:0000313" key="4">
    <source>
        <dbReference type="Proteomes" id="UP001634394"/>
    </source>
</evidence>
<feature type="region of interest" description="Disordered" evidence="1">
    <location>
        <begin position="311"/>
        <end position="354"/>
    </location>
</feature>
<feature type="compositionally biased region" description="Basic and acidic residues" evidence="1">
    <location>
        <begin position="426"/>
        <end position="453"/>
    </location>
</feature>
<feature type="region of interest" description="Disordered" evidence="1">
    <location>
        <begin position="756"/>
        <end position="803"/>
    </location>
</feature>
<evidence type="ECO:0000259" key="2">
    <source>
        <dbReference type="Pfam" id="PF18755"/>
    </source>
</evidence>
<proteinExistence type="predicted"/>
<feature type="domain" description="RAMA" evidence="2">
    <location>
        <begin position="628"/>
        <end position="714"/>
    </location>
</feature>
<comment type="caution">
    <text evidence="3">The sequence shown here is derived from an EMBL/GenBank/DDBJ whole genome shotgun (WGS) entry which is preliminary data.</text>
</comment>
<dbReference type="InterPro" id="IPR040843">
    <property type="entry name" value="RAMA"/>
</dbReference>